<keyword evidence="7" id="KW-0406">Ion transport</keyword>
<keyword evidence="4" id="KW-1003">Cell membrane</keyword>
<dbReference type="InterPro" id="IPR001516">
    <property type="entry name" value="Proton_antipo_N"/>
</dbReference>
<gene>
    <name evidence="16" type="ORF">QF206_00030</name>
</gene>
<dbReference type="PRINTS" id="PR01434">
    <property type="entry name" value="NADHDHGNASE5"/>
</dbReference>
<feature type="transmembrane region" description="Helical" evidence="10">
    <location>
        <begin position="158"/>
        <end position="180"/>
    </location>
</feature>
<feature type="transmembrane region" description="Helical" evidence="10">
    <location>
        <begin position="318"/>
        <end position="342"/>
    </location>
</feature>
<dbReference type="PANTHER" id="PTHR43373">
    <property type="entry name" value="NA(+)/H(+) ANTIPORTER SUBUNIT"/>
    <property type="match status" value="1"/>
</dbReference>
<dbReference type="Pfam" id="PF13244">
    <property type="entry name" value="MbhD"/>
    <property type="match status" value="1"/>
</dbReference>
<evidence type="ECO:0000256" key="8">
    <source>
        <dbReference type="ARBA" id="ARBA00023136"/>
    </source>
</evidence>
<dbReference type="Gene3D" id="1.20.120.1200">
    <property type="entry name" value="NADH-ubiquinone/plastoquinone oxidoreductase chain 6, subunit NuoJ"/>
    <property type="match status" value="1"/>
</dbReference>
<feature type="transmembrane region" description="Helical" evidence="10">
    <location>
        <begin position="269"/>
        <end position="286"/>
    </location>
</feature>
<dbReference type="InterPro" id="IPR042106">
    <property type="entry name" value="Nuo/plastoQ_OxRdtase_6_NuoJ"/>
</dbReference>
<evidence type="ECO:0000256" key="2">
    <source>
        <dbReference type="ARBA" id="ARBA00022448"/>
    </source>
</evidence>
<comment type="caution">
    <text evidence="16">The sequence shown here is derived from an EMBL/GenBank/DDBJ whole genome shotgun (WGS) entry which is preliminary data.</text>
</comment>
<feature type="transmembrane region" description="Helical" evidence="10">
    <location>
        <begin position="683"/>
        <end position="703"/>
    </location>
</feature>
<keyword evidence="6 10" id="KW-1133">Transmembrane helix</keyword>
<dbReference type="RefSeq" id="WP_281487159.1">
    <property type="nucleotide sequence ID" value="NZ_JASATX010000001.1"/>
</dbReference>
<feature type="transmembrane region" description="Helical" evidence="10">
    <location>
        <begin position="491"/>
        <end position="517"/>
    </location>
</feature>
<dbReference type="Pfam" id="PF00361">
    <property type="entry name" value="Proton_antipo_M"/>
    <property type="match status" value="1"/>
</dbReference>
<feature type="transmembrane region" description="Helical" evidence="10">
    <location>
        <begin position="645"/>
        <end position="663"/>
    </location>
</feature>
<dbReference type="InterPro" id="IPR025383">
    <property type="entry name" value="MrpA_C/MbhD"/>
</dbReference>
<feature type="domain" description="MrpA C-terminal/MbhE" evidence="15">
    <location>
        <begin position="679"/>
        <end position="757"/>
    </location>
</feature>
<feature type="transmembrane region" description="Helical" evidence="10">
    <location>
        <begin position="871"/>
        <end position="894"/>
    </location>
</feature>
<reference evidence="16 17" key="1">
    <citation type="submission" date="2023-04" db="EMBL/GenBank/DDBJ databases">
        <title>Klugiella caeni sp. nov. isolated from the sludge of biochemical tank.</title>
        <authorList>
            <person name="Geng K."/>
        </authorList>
    </citation>
    <scope>NUCLEOTIDE SEQUENCE [LARGE SCALE GENOMIC DNA]</scope>
    <source>
        <strain evidence="16 17">YN-L-19</strain>
    </source>
</reference>
<evidence type="ECO:0000256" key="6">
    <source>
        <dbReference type="ARBA" id="ARBA00022989"/>
    </source>
</evidence>
<dbReference type="Pfam" id="PF20501">
    <property type="entry name" value="MbhE"/>
    <property type="match status" value="1"/>
</dbReference>
<evidence type="ECO:0000259" key="15">
    <source>
        <dbReference type="Pfam" id="PF20501"/>
    </source>
</evidence>
<feature type="transmembrane region" description="Helical" evidence="10">
    <location>
        <begin position="200"/>
        <end position="226"/>
    </location>
</feature>
<dbReference type="Proteomes" id="UP001321506">
    <property type="component" value="Unassembled WGS sequence"/>
</dbReference>
<feature type="transmembrane region" description="Helical" evidence="10">
    <location>
        <begin position="619"/>
        <end position="639"/>
    </location>
</feature>
<feature type="domain" description="NADH:quinone oxidoreductase/Mrp antiporter transmembrane" evidence="11">
    <location>
        <begin position="125"/>
        <end position="398"/>
    </location>
</feature>
<protein>
    <submittedName>
        <fullName evidence="16">Na+/H+ antiporter subunit A</fullName>
    </submittedName>
</protein>
<keyword evidence="17" id="KW-1185">Reference proteome</keyword>
<feature type="transmembrane region" description="Helical" evidence="10">
    <location>
        <begin position="840"/>
        <end position="859"/>
    </location>
</feature>
<dbReference type="Pfam" id="PF04039">
    <property type="entry name" value="MnhB"/>
    <property type="match status" value="1"/>
</dbReference>
<evidence type="ECO:0000256" key="10">
    <source>
        <dbReference type="SAM" id="Phobius"/>
    </source>
</evidence>
<keyword evidence="3" id="KW-0050">Antiport</keyword>
<accession>A0AAW6T0M2</accession>
<dbReference type="PRINTS" id="PR01435">
    <property type="entry name" value="NPOXDRDTASE5"/>
</dbReference>
<dbReference type="GO" id="GO:0015297">
    <property type="term" value="F:antiporter activity"/>
    <property type="evidence" value="ECO:0007669"/>
    <property type="project" value="UniProtKB-KW"/>
</dbReference>
<evidence type="ECO:0000259" key="11">
    <source>
        <dbReference type="Pfam" id="PF00361"/>
    </source>
</evidence>
<evidence type="ECO:0000259" key="12">
    <source>
        <dbReference type="Pfam" id="PF00662"/>
    </source>
</evidence>
<evidence type="ECO:0000256" key="5">
    <source>
        <dbReference type="ARBA" id="ARBA00022692"/>
    </source>
</evidence>
<evidence type="ECO:0000256" key="7">
    <source>
        <dbReference type="ARBA" id="ARBA00023065"/>
    </source>
</evidence>
<feature type="transmembrane region" description="Helical" evidence="10">
    <location>
        <begin position="743"/>
        <end position="761"/>
    </location>
</feature>
<feature type="transmembrane region" description="Helical" evidence="10">
    <location>
        <begin position="363"/>
        <end position="386"/>
    </location>
</feature>
<dbReference type="InterPro" id="IPR007182">
    <property type="entry name" value="MnhB"/>
</dbReference>
<dbReference type="NCBIfam" id="NF009284">
    <property type="entry name" value="PRK12644.1"/>
    <property type="match status" value="1"/>
</dbReference>
<feature type="transmembrane region" description="Helical" evidence="10">
    <location>
        <begin position="105"/>
        <end position="123"/>
    </location>
</feature>
<evidence type="ECO:0000259" key="13">
    <source>
        <dbReference type="Pfam" id="PF04039"/>
    </source>
</evidence>
<feature type="transmembrane region" description="Helical" evidence="10">
    <location>
        <begin position="914"/>
        <end position="938"/>
    </location>
</feature>
<feature type="transmembrane region" description="Helical" evidence="10">
    <location>
        <begin position="594"/>
        <end position="612"/>
    </location>
</feature>
<dbReference type="InterPro" id="IPR046806">
    <property type="entry name" value="MrpA_C/MbhE"/>
</dbReference>
<comment type="subcellular location">
    <subcellularLocation>
        <location evidence="1">Cell membrane</location>
        <topology evidence="1">Multi-pass membrane protein</topology>
    </subcellularLocation>
    <subcellularLocation>
        <location evidence="9">Membrane</location>
        <topology evidence="9">Multi-pass membrane protein</topology>
    </subcellularLocation>
</comment>
<evidence type="ECO:0000256" key="9">
    <source>
        <dbReference type="RuleBase" id="RU000320"/>
    </source>
</evidence>
<proteinExistence type="predicted"/>
<dbReference type="InterPro" id="IPR001750">
    <property type="entry name" value="ND/Mrp_TM"/>
</dbReference>
<keyword evidence="2" id="KW-0813">Transport</keyword>
<feature type="transmembrane region" description="Helical" evidence="10">
    <location>
        <begin position="815"/>
        <end position="834"/>
    </location>
</feature>
<dbReference type="AlphaFoldDB" id="A0AAW6T0M2"/>
<evidence type="ECO:0000256" key="1">
    <source>
        <dbReference type="ARBA" id="ARBA00004651"/>
    </source>
</evidence>
<evidence type="ECO:0000313" key="17">
    <source>
        <dbReference type="Proteomes" id="UP001321506"/>
    </source>
</evidence>
<name>A0AAW6T0M2_9MICO</name>
<evidence type="ECO:0000259" key="14">
    <source>
        <dbReference type="Pfam" id="PF13244"/>
    </source>
</evidence>
<feature type="transmembrane region" description="Helical" evidence="10">
    <location>
        <begin position="74"/>
        <end position="93"/>
    </location>
</feature>
<feature type="transmembrane region" description="Helical" evidence="10">
    <location>
        <begin position="238"/>
        <end position="257"/>
    </location>
</feature>
<evidence type="ECO:0000256" key="3">
    <source>
        <dbReference type="ARBA" id="ARBA00022449"/>
    </source>
</evidence>
<keyword evidence="8 10" id="KW-0472">Membrane</keyword>
<feature type="transmembrane region" description="Helical" evidence="10">
    <location>
        <begin position="448"/>
        <end position="471"/>
    </location>
</feature>
<feature type="transmembrane region" description="Helical" evidence="10">
    <location>
        <begin position="129"/>
        <end position="146"/>
    </location>
</feature>
<organism evidence="16 17">
    <name type="scientific">Ruicaihuangia caeni</name>
    <dbReference type="NCBI Taxonomy" id="3042517"/>
    <lineage>
        <taxon>Bacteria</taxon>
        <taxon>Bacillati</taxon>
        <taxon>Actinomycetota</taxon>
        <taxon>Actinomycetes</taxon>
        <taxon>Micrococcales</taxon>
        <taxon>Microbacteriaceae</taxon>
        <taxon>Ruicaihuangia</taxon>
    </lineage>
</organism>
<keyword evidence="5 9" id="KW-0812">Transmembrane</keyword>
<dbReference type="InterPro" id="IPR050616">
    <property type="entry name" value="CPA3_Na-H_Antiporter_A"/>
</dbReference>
<dbReference type="GO" id="GO:0005886">
    <property type="term" value="C:plasma membrane"/>
    <property type="evidence" value="ECO:0007669"/>
    <property type="project" value="UniProtKB-SubCell"/>
</dbReference>
<feature type="transmembrane region" description="Helical" evidence="10">
    <location>
        <begin position="406"/>
        <end position="428"/>
    </location>
</feature>
<evidence type="ECO:0000256" key="4">
    <source>
        <dbReference type="ARBA" id="ARBA00022475"/>
    </source>
</evidence>
<feature type="domain" description="Na+/H+ antiporter MnhB subunit-related protein" evidence="13">
    <location>
        <begin position="812"/>
        <end position="935"/>
    </location>
</feature>
<dbReference type="PANTHER" id="PTHR43373:SF1">
    <property type="entry name" value="NA(+)_H(+) ANTIPORTER SUBUNIT A"/>
    <property type="match status" value="1"/>
</dbReference>
<evidence type="ECO:0000313" key="16">
    <source>
        <dbReference type="EMBL" id="MDI2097357.1"/>
    </source>
</evidence>
<dbReference type="Pfam" id="PF00662">
    <property type="entry name" value="Proton_antipo_N"/>
    <property type="match status" value="1"/>
</dbReference>
<feature type="transmembrane region" description="Helical" evidence="10">
    <location>
        <begin position="293"/>
        <end position="312"/>
    </location>
</feature>
<dbReference type="GO" id="GO:0006811">
    <property type="term" value="P:monoatomic ion transport"/>
    <property type="evidence" value="ECO:0007669"/>
    <property type="project" value="UniProtKB-KW"/>
</dbReference>
<sequence>MLVILAVFAVASLVLYPLTRSIGRPAFAVAALIPAAAFVYTIAQAPTVLAGGSVREQYLWIAELGMQVSTRLDVLAWVMSLVVTGVGALVLLYCMRYFDADEEGLPRFASILLAFAGSMYGLVIADDVYLLFVFWEATTVFSYLLIGHYTGRRASRGAALQALLVTTFGGLAMLVGFVLLAVTAGTTQLSALVANPPEGAIVIVAIMLVLLGAVSKSALFPFHFWLPAAMAAPTPVSAYLHAAAMVKAGVYLIARLAPGYADIPGWREVLVLFGVITMLIGAGRALRQYDLKLLLAFGTVSQLGFLTVVVGAGSRDAALAGLALLIAHALYKSTLFLVVGIIDHRAGTRDLRKLSGLGRDAPALAVIAIVAAASMAGLPPLIGFVAKEAVFDSLLAMAGEGSTVGWVALAGVAVGSILTVAYTARLIWGAFSRKPGVESAPPLHRQRVDFLIAPAVLSAAGLVLGLLPNVVDSWVAGYADSFPPAREPYHLALWHGLTPALGLSVLVLVLGAGALLVSGWVNRSGWHVPEALGSNEMYWRILRGVDRGAARVTVTTQRGSLPFYLSVILIALLAFVGVPLVLNRTWPDTFTFMSHPVEGAVAILVIIAALAATTAQKRFQAVVLVGVSGYGMAALFALLGAPDLALTQVLVETVTLIAFVLVLRRLPARLGERHGSVHRLARAGIGVAVGLLMGTIALAALAARVDAPISDEMPRLAYEGGHGQNVVNVMLVDLRGWDTMGELSVVIAAATGVASLIFVSGRRDYLPRLSRRDAQERVRETLRRVADPNDATERGSWLLAGRTLAARNRSIMLEVVVRLVFHAIILLSIFLLLAGHNAPGGGFAGGLVAGLALVSRYLAGGRHELGAAAPLDAGKLLGAGLLFAAGTAAVPLLFGADALTSTWFELDLGWFGEIVFVTSTLFDSGVYLVVVGLTLDVLRSLGAEVDRHQEDAEQTEVRS</sequence>
<feature type="transmembrane region" description="Helical" evidence="10">
    <location>
        <begin position="561"/>
        <end position="582"/>
    </location>
</feature>
<dbReference type="EMBL" id="JASATX010000001">
    <property type="protein sequence ID" value="MDI2097357.1"/>
    <property type="molecule type" value="Genomic_DNA"/>
</dbReference>
<feature type="domain" description="NADH-Ubiquinone oxidoreductase (complex I) chain 5 N-terminal" evidence="12">
    <location>
        <begin position="61"/>
        <end position="108"/>
    </location>
</feature>
<feature type="domain" description="MrpA C-terminal/MbhD" evidence="14">
    <location>
        <begin position="603"/>
        <end position="667"/>
    </location>
</feature>